<evidence type="ECO:0000256" key="6">
    <source>
        <dbReference type="ARBA" id="ARBA00022989"/>
    </source>
</evidence>
<evidence type="ECO:0000256" key="1">
    <source>
        <dbReference type="ARBA" id="ARBA00004651"/>
    </source>
</evidence>
<feature type="transmembrane region" description="Helical" evidence="8">
    <location>
        <begin position="154"/>
        <end position="172"/>
    </location>
</feature>
<dbReference type="Proteomes" id="UP001368318">
    <property type="component" value="Chromosome"/>
</dbReference>
<feature type="transmembrane region" description="Helical" evidence="8">
    <location>
        <begin position="101"/>
        <end position="120"/>
    </location>
</feature>
<evidence type="ECO:0000256" key="4">
    <source>
        <dbReference type="ARBA" id="ARBA00022475"/>
    </source>
</evidence>
<evidence type="ECO:0000256" key="7">
    <source>
        <dbReference type="ARBA" id="ARBA00023136"/>
    </source>
</evidence>
<comment type="subcellular location">
    <subcellularLocation>
        <location evidence="1">Cell membrane</location>
        <topology evidence="1">Multi-pass membrane protein</topology>
    </subcellularLocation>
</comment>
<dbReference type="InterPro" id="IPR000060">
    <property type="entry name" value="BCCT_transptr"/>
</dbReference>
<keyword evidence="4" id="KW-1003">Cell membrane</keyword>
<dbReference type="Pfam" id="PF02028">
    <property type="entry name" value="BCCT"/>
    <property type="match status" value="1"/>
</dbReference>
<evidence type="ECO:0000256" key="2">
    <source>
        <dbReference type="ARBA" id="ARBA00005658"/>
    </source>
</evidence>
<evidence type="ECO:0000313" key="11">
    <source>
        <dbReference type="Proteomes" id="UP001368318"/>
    </source>
</evidence>
<evidence type="ECO:0000256" key="3">
    <source>
        <dbReference type="ARBA" id="ARBA00022448"/>
    </source>
</evidence>
<sequence>MAKKIIRSDEKKSIFGLEINGPVFFSSAIIIIITIVLTLVFKDTAKEHFDNIQSAVANKGGWFFILMVNVFLFFMVYLAFSKYGRLRIGGQHAKPEFKTMSWFAMLFSAGMGIGLLFWSISEPITHFSSPPITTEGGAVAAQEAMNFTFLHWGFHAWGVYALVGLALAYFTYSRGLPLTIRSVFYPFLGDKVYGVIGDIIDIFAVLATIFGLATSLGLGVKQIAGGLDHVFNIPGGLTTQISLIAGVTAIATISVVLGVDKGVKFLSEWNMRIAVLLLLLVVVLGPTIYIFQSFVQNTGSYFYNFLEIATWTESYNNTGWQNSWTVFYWGWWIAWSPFVGIFIARISKGRTVREFILGVLIIPALVTFFWINAFGSTAVQEALLGNLTIVEAVKDDVATAMFVFLEDFPLATVLNIVAIILVAGFFITSSDSGSLVVDSITSGGKIDAPVAQRVFWAVTEGTVAAVLLVGGGLKALQTAVIVTGLPFALILLVMCYSLLKGLKEDLFKLKKREQQKEIDNYKDIVSGIVKKRQIKEPKK</sequence>
<evidence type="ECO:0000313" key="10">
    <source>
        <dbReference type="EMBL" id="WXA13838.1"/>
    </source>
</evidence>
<feature type="transmembrane region" description="Helical" evidence="8">
    <location>
        <begin position="326"/>
        <end position="343"/>
    </location>
</feature>
<dbReference type="RefSeq" id="WP_338733139.1">
    <property type="nucleotide sequence ID" value="NZ_CP136924.1"/>
</dbReference>
<dbReference type="GO" id="GO:0022857">
    <property type="term" value="F:transmembrane transporter activity"/>
    <property type="evidence" value="ECO:0007669"/>
    <property type="project" value="InterPro"/>
</dbReference>
<proteinExistence type="inferred from homology"/>
<keyword evidence="3" id="KW-0813">Transport</keyword>
<dbReference type="NCBIfam" id="TIGR00842">
    <property type="entry name" value="bcct"/>
    <property type="match status" value="1"/>
</dbReference>
<feature type="transmembrane region" description="Helical" evidence="8">
    <location>
        <begin position="271"/>
        <end position="291"/>
    </location>
</feature>
<organism evidence="9 11">
    <name type="scientific">Mangrovimonas cancribranchiae</name>
    <dbReference type="NCBI Taxonomy" id="3080055"/>
    <lineage>
        <taxon>Bacteria</taxon>
        <taxon>Pseudomonadati</taxon>
        <taxon>Bacteroidota</taxon>
        <taxon>Flavobacteriia</taxon>
        <taxon>Flavobacteriales</taxon>
        <taxon>Flavobacteriaceae</taxon>
        <taxon>Mangrovimonas</taxon>
    </lineage>
</organism>
<feature type="transmembrane region" description="Helical" evidence="8">
    <location>
        <begin position="240"/>
        <end position="259"/>
    </location>
</feature>
<dbReference type="EMBL" id="CP136925">
    <property type="protein sequence ID" value="WXA13838.1"/>
    <property type="molecule type" value="Genomic_DNA"/>
</dbReference>
<accession>A0AAU6P1F8</accession>
<dbReference type="GO" id="GO:0005886">
    <property type="term" value="C:plasma membrane"/>
    <property type="evidence" value="ECO:0007669"/>
    <property type="project" value="UniProtKB-SubCell"/>
</dbReference>
<evidence type="ECO:0000256" key="8">
    <source>
        <dbReference type="SAM" id="Phobius"/>
    </source>
</evidence>
<feature type="transmembrane region" description="Helical" evidence="8">
    <location>
        <begin position="192"/>
        <end position="220"/>
    </location>
</feature>
<feature type="transmembrane region" description="Helical" evidence="8">
    <location>
        <begin position="479"/>
        <end position="499"/>
    </location>
</feature>
<gene>
    <name evidence="10" type="ORF">R3L15_02960</name>
    <name evidence="9" type="ORF">R3L16_04435</name>
</gene>
<dbReference type="PANTHER" id="PTHR30047">
    <property type="entry name" value="HIGH-AFFINITY CHOLINE TRANSPORT PROTEIN-RELATED"/>
    <property type="match status" value="1"/>
</dbReference>
<dbReference type="AlphaFoldDB" id="A0AAU6P1F8"/>
<feature type="transmembrane region" description="Helical" evidence="8">
    <location>
        <begin position="21"/>
        <end position="41"/>
    </location>
</feature>
<dbReference type="KEGG" id="mcaa:R3L15_02960"/>
<dbReference type="PROSITE" id="PS01303">
    <property type="entry name" value="BCCT"/>
    <property type="match status" value="1"/>
</dbReference>
<keyword evidence="6 8" id="KW-1133">Transmembrane helix</keyword>
<keyword evidence="11" id="KW-1185">Reference proteome</keyword>
<keyword evidence="5 8" id="KW-0812">Transmembrane</keyword>
<reference evidence="9 11" key="1">
    <citation type="submission" date="2023-10" db="EMBL/GenBank/DDBJ databases">
        <title>Culture-based analysis of two novel bacteria associated with mangrove crab gills.</title>
        <authorList>
            <person name="Yang X."/>
            <person name="Garuglieri E."/>
            <person name="Van Goethem M.W."/>
            <person name="Fusi M."/>
            <person name="Marasco R."/>
            <person name="Daffonchio D.G."/>
        </authorList>
    </citation>
    <scope>NUCLEOTIDE SEQUENCE [LARGE SCALE GENOMIC DNA]</scope>
    <source>
        <strain evidence="10">UG2-1</strain>
        <strain evidence="9">UG2-2</strain>
        <strain evidence="11">UG2_2</strain>
    </source>
</reference>
<dbReference type="InterPro" id="IPR018093">
    <property type="entry name" value="BCCT_CS"/>
</dbReference>
<keyword evidence="7 8" id="KW-0472">Membrane</keyword>
<evidence type="ECO:0000313" key="9">
    <source>
        <dbReference type="EMBL" id="WXA03741.1"/>
    </source>
</evidence>
<feature type="transmembrane region" description="Helical" evidence="8">
    <location>
        <begin position="408"/>
        <end position="427"/>
    </location>
</feature>
<protein>
    <submittedName>
        <fullName evidence="9">BCCT family transporter</fullName>
    </submittedName>
</protein>
<name>A0AAU6P1F8_9FLAO</name>
<evidence type="ECO:0000256" key="5">
    <source>
        <dbReference type="ARBA" id="ARBA00022692"/>
    </source>
</evidence>
<feature type="transmembrane region" description="Helical" evidence="8">
    <location>
        <begin position="355"/>
        <end position="375"/>
    </location>
</feature>
<comment type="similarity">
    <text evidence="2">Belongs to the BCCT transporter (TC 2.A.15) family.</text>
</comment>
<feature type="transmembrane region" description="Helical" evidence="8">
    <location>
        <begin position="454"/>
        <end position="473"/>
    </location>
</feature>
<feature type="transmembrane region" description="Helical" evidence="8">
    <location>
        <begin position="61"/>
        <end position="80"/>
    </location>
</feature>
<dbReference type="PANTHER" id="PTHR30047:SF7">
    <property type="entry name" value="HIGH-AFFINITY CHOLINE TRANSPORT PROTEIN"/>
    <property type="match status" value="1"/>
</dbReference>
<dbReference type="EMBL" id="CP136924">
    <property type="protein sequence ID" value="WXA03741.1"/>
    <property type="molecule type" value="Genomic_DNA"/>
</dbReference>